<evidence type="ECO:0000256" key="1">
    <source>
        <dbReference type="SAM" id="MobiDB-lite"/>
    </source>
</evidence>
<comment type="caution">
    <text evidence="2">The sequence shown here is derived from an EMBL/GenBank/DDBJ whole genome shotgun (WGS) entry which is preliminary data.</text>
</comment>
<organism evidence="2 3">
    <name type="scientific">Lactarius akahatsu</name>
    <dbReference type="NCBI Taxonomy" id="416441"/>
    <lineage>
        <taxon>Eukaryota</taxon>
        <taxon>Fungi</taxon>
        <taxon>Dikarya</taxon>
        <taxon>Basidiomycota</taxon>
        <taxon>Agaricomycotina</taxon>
        <taxon>Agaricomycetes</taxon>
        <taxon>Russulales</taxon>
        <taxon>Russulaceae</taxon>
        <taxon>Lactarius</taxon>
    </lineage>
</organism>
<feature type="region of interest" description="Disordered" evidence="1">
    <location>
        <begin position="184"/>
        <end position="214"/>
    </location>
</feature>
<name>A0AAD4LHP1_9AGAM</name>
<feature type="compositionally biased region" description="Basic and acidic residues" evidence="1">
    <location>
        <begin position="194"/>
        <end position="209"/>
    </location>
</feature>
<proteinExistence type="predicted"/>
<dbReference type="EMBL" id="JAKELL010000023">
    <property type="protein sequence ID" value="KAH8992223.1"/>
    <property type="molecule type" value="Genomic_DNA"/>
</dbReference>
<evidence type="ECO:0000313" key="3">
    <source>
        <dbReference type="Proteomes" id="UP001201163"/>
    </source>
</evidence>
<keyword evidence="3" id="KW-1185">Reference proteome</keyword>
<dbReference type="AlphaFoldDB" id="A0AAD4LHP1"/>
<gene>
    <name evidence="2" type="ORF">EDB92DRAFT_1816062</name>
</gene>
<evidence type="ECO:0000313" key="2">
    <source>
        <dbReference type="EMBL" id="KAH8992223.1"/>
    </source>
</evidence>
<protein>
    <submittedName>
        <fullName evidence="2">Uncharacterized protein</fullName>
    </submittedName>
</protein>
<dbReference type="Proteomes" id="UP001201163">
    <property type="component" value="Unassembled WGS sequence"/>
</dbReference>
<sequence>MVTFSCRTIQAKFLSGHKSSGLGGPESRTVAELRSSSCHAASLSKDGDILSVHVQYELRRMADMNRRMIVAVAEEWRGWQLPPWVAATTQSRAAATNLAISDWLWNRPNPTLWRKGPTRCSWEVTRIYYIAVRSTPVQLTVIFQRLSLDAAGSGVPAWRTAIPGCSESAGYNFPARPAALHNQRGVSTVGPRNAGEKYDRRAEKAKRTGEAGARPVRARPMYQGANYCRHPSGLEDALHTRLFGLFSGSSGNRRTEN</sequence>
<reference evidence="2" key="1">
    <citation type="submission" date="2022-01" db="EMBL/GenBank/DDBJ databases">
        <title>Comparative genomics reveals a dynamic genome evolution in the ectomycorrhizal milk-cap (Lactarius) mushrooms.</title>
        <authorList>
            <consortium name="DOE Joint Genome Institute"/>
            <person name="Lebreton A."/>
            <person name="Tang N."/>
            <person name="Kuo A."/>
            <person name="LaButti K."/>
            <person name="Drula E."/>
            <person name="Barry K."/>
            <person name="Clum A."/>
            <person name="Lipzen A."/>
            <person name="Mousain D."/>
            <person name="Ng V."/>
            <person name="Wang R."/>
            <person name="Wang X."/>
            <person name="Dai Y."/>
            <person name="Henrissat B."/>
            <person name="Grigoriev I.V."/>
            <person name="Guerin-Laguette A."/>
            <person name="Yu F."/>
            <person name="Martin F.M."/>
        </authorList>
    </citation>
    <scope>NUCLEOTIDE SEQUENCE</scope>
    <source>
        <strain evidence="2">QP</strain>
    </source>
</reference>
<accession>A0AAD4LHP1</accession>